<keyword evidence="9" id="KW-0732">Signal</keyword>
<feature type="chain" id="PRO_5032289033" description="Elicitin" evidence="9">
    <location>
        <begin position="23"/>
        <end position="183"/>
    </location>
</feature>
<dbReference type="SMART" id="SM01187">
    <property type="entry name" value="Elicitin"/>
    <property type="match status" value="1"/>
</dbReference>
<organism evidence="10 11">
    <name type="scientific">Phytophthora infestans</name>
    <name type="common">Potato late blight agent</name>
    <name type="synonym">Botrytis infestans</name>
    <dbReference type="NCBI Taxonomy" id="4787"/>
    <lineage>
        <taxon>Eukaryota</taxon>
        <taxon>Sar</taxon>
        <taxon>Stramenopiles</taxon>
        <taxon>Oomycota</taxon>
        <taxon>Peronosporomycetes</taxon>
        <taxon>Peronosporales</taxon>
        <taxon>Peronosporaceae</taxon>
        <taxon>Phytophthora</taxon>
    </lineage>
</organism>
<feature type="region of interest" description="Disordered" evidence="7">
    <location>
        <begin position="111"/>
        <end position="158"/>
    </location>
</feature>
<comment type="similarity">
    <text evidence="2 6">Belongs to the elicitin family.</text>
</comment>
<dbReference type="GO" id="GO:0052040">
    <property type="term" value="P:symbiont-mediated perturbation of host programmed cell death"/>
    <property type="evidence" value="ECO:0007669"/>
    <property type="project" value="UniProtKB-UniRule"/>
</dbReference>
<keyword evidence="8" id="KW-0472">Membrane</keyword>
<comment type="function">
    <text evidence="6">Induces local and distal defense responses (incompatible hypersensitive reaction) in plants from the solanaceae and cruciferae families. Elicits leaf necrosis and causes the accumulation of pathogenesis-related proteins. Might interact with the lipidic molecules of the plasma membrane.</text>
</comment>
<keyword evidence="5 6" id="KW-1015">Disulfide bond</keyword>
<accession>A0A833W065</accession>
<feature type="compositionally biased region" description="Low complexity" evidence="7">
    <location>
        <begin position="119"/>
        <end position="148"/>
    </location>
</feature>
<evidence type="ECO:0000256" key="4">
    <source>
        <dbReference type="ARBA" id="ARBA00022978"/>
    </source>
</evidence>
<evidence type="ECO:0000256" key="5">
    <source>
        <dbReference type="ARBA" id="ARBA00023157"/>
    </source>
</evidence>
<evidence type="ECO:0000256" key="2">
    <source>
        <dbReference type="ARBA" id="ARBA00009544"/>
    </source>
</evidence>
<sequence>MEITFATILLLHAAVYFGGVAAASCDTTALSKLLMNENVKTCRGDSGYNAASMTAATDAQVNAVCNSNVCTEAMKALREVAPDECTIGPIRLYADIIDPLERRCGRKSGSLGAGSAVNASAPGSGPSVGDGDSPTTTKPPTKTPASPRTSPPSTTPANGGTATFTLSVFGTIIVLATVVAAVL</sequence>
<evidence type="ECO:0000256" key="8">
    <source>
        <dbReference type="SAM" id="Phobius"/>
    </source>
</evidence>
<evidence type="ECO:0000256" key="6">
    <source>
        <dbReference type="RuleBase" id="RU368111"/>
    </source>
</evidence>
<gene>
    <name evidence="10" type="ORF">GN244_ATG11616</name>
</gene>
<dbReference type="Proteomes" id="UP000602510">
    <property type="component" value="Unassembled WGS sequence"/>
</dbReference>
<feature type="transmembrane region" description="Helical" evidence="8">
    <location>
        <begin position="162"/>
        <end position="182"/>
    </location>
</feature>
<keyword evidence="8" id="KW-0812">Transmembrane</keyword>
<protein>
    <recommendedName>
        <fullName evidence="6">Elicitin</fullName>
    </recommendedName>
</protein>
<feature type="signal peptide" evidence="9">
    <location>
        <begin position="1"/>
        <end position="22"/>
    </location>
</feature>
<keyword evidence="11" id="KW-1185">Reference proteome</keyword>
<evidence type="ECO:0000313" key="10">
    <source>
        <dbReference type="EMBL" id="KAF4036349.1"/>
    </source>
</evidence>
<dbReference type="GO" id="GO:0005576">
    <property type="term" value="C:extracellular region"/>
    <property type="evidence" value="ECO:0007669"/>
    <property type="project" value="UniProtKB-SubCell"/>
</dbReference>
<dbReference type="SUPFAM" id="SSF48647">
    <property type="entry name" value="Fungal elicitin"/>
    <property type="match status" value="1"/>
</dbReference>
<keyword evidence="4 6" id="KW-0928">Hypersensitive response elicitation</keyword>
<dbReference type="Gene3D" id="1.10.239.10">
    <property type="entry name" value="Elicitin domain"/>
    <property type="match status" value="1"/>
</dbReference>
<evidence type="ECO:0000256" key="1">
    <source>
        <dbReference type="ARBA" id="ARBA00004613"/>
    </source>
</evidence>
<dbReference type="InterPro" id="IPR036470">
    <property type="entry name" value="Elicitin_sf"/>
</dbReference>
<comment type="caution">
    <text evidence="10">The sequence shown here is derived from an EMBL/GenBank/DDBJ whole genome shotgun (WGS) entry which is preliminary data.</text>
</comment>
<dbReference type="Pfam" id="PF00964">
    <property type="entry name" value="Elicitin"/>
    <property type="match status" value="1"/>
</dbReference>
<comment type="subcellular location">
    <subcellularLocation>
        <location evidence="1 6">Secreted</location>
    </subcellularLocation>
</comment>
<evidence type="ECO:0000256" key="7">
    <source>
        <dbReference type="SAM" id="MobiDB-lite"/>
    </source>
</evidence>
<reference evidence="10" key="1">
    <citation type="submission" date="2020-04" db="EMBL/GenBank/DDBJ databases">
        <title>Hybrid Assembly of Korean Phytophthora infestans isolates.</title>
        <authorList>
            <person name="Prokchorchik M."/>
            <person name="Lee Y."/>
            <person name="Seo J."/>
            <person name="Cho J.-H."/>
            <person name="Park Y.-E."/>
            <person name="Jang D.-C."/>
            <person name="Im J.-S."/>
            <person name="Choi J.-G."/>
            <person name="Park H.-J."/>
            <person name="Lee G.-B."/>
            <person name="Lee Y.-G."/>
            <person name="Hong S.-Y."/>
            <person name="Cho K."/>
            <person name="Sohn K.H."/>
        </authorList>
    </citation>
    <scope>NUCLEOTIDE SEQUENCE</scope>
    <source>
        <strain evidence="10">KR_1_A1</strain>
    </source>
</reference>
<evidence type="ECO:0000256" key="9">
    <source>
        <dbReference type="SAM" id="SignalP"/>
    </source>
</evidence>
<name>A0A833W065_PHYIN</name>
<dbReference type="EMBL" id="WSZM01000269">
    <property type="protein sequence ID" value="KAF4036349.1"/>
    <property type="molecule type" value="Genomic_DNA"/>
</dbReference>
<evidence type="ECO:0000313" key="11">
    <source>
        <dbReference type="Proteomes" id="UP000602510"/>
    </source>
</evidence>
<dbReference type="InterPro" id="IPR002200">
    <property type="entry name" value="Elicitin"/>
</dbReference>
<keyword evidence="3 6" id="KW-0964">Secreted</keyword>
<keyword evidence="8" id="KW-1133">Transmembrane helix</keyword>
<proteinExistence type="inferred from homology"/>
<evidence type="ECO:0000256" key="3">
    <source>
        <dbReference type="ARBA" id="ARBA00022525"/>
    </source>
</evidence>
<dbReference type="AlphaFoldDB" id="A0A833W065"/>